<organism evidence="8 9">
    <name type="scientific">Intestinibacter bartlettii</name>
    <dbReference type="NCBI Taxonomy" id="261299"/>
    <lineage>
        <taxon>Bacteria</taxon>
        <taxon>Bacillati</taxon>
        <taxon>Bacillota</taxon>
        <taxon>Clostridia</taxon>
        <taxon>Peptostreptococcales</taxon>
        <taxon>Peptostreptococcaceae</taxon>
        <taxon>Intestinibacter</taxon>
    </lineage>
</organism>
<dbReference type="SMART" id="SM00382">
    <property type="entry name" value="AAA"/>
    <property type="match status" value="1"/>
</dbReference>
<protein>
    <submittedName>
        <fullName evidence="8">ABC transporter ATP-binding protein/permease</fullName>
    </submittedName>
</protein>
<feature type="transmembrane region" description="Helical" evidence="5">
    <location>
        <begin position="251"/>
        <end position="271"/>
    </location>
</feature>
<dbReference type="InterPro" id="IPR039421">
    <property type="entry name" value="Type_1_exporter"/>
</dbReference>
<evidence type="ECO:0000313" key="9">
    <source>
        <dbReference type="Proteomes" id="UP001196301"/>
    </source>
</evidence>
<evidence type="ECO:0000256" key="4">
    <source>
        <dbReference type="ARBA" id="ARBA00023136"/>
    </source>
</evidence>
<comment type="caution">
    <text evidence="8">The sequence shown here is derived from an EMBL/GenBank/DDBJ whole genome shotgun (WGS) entry which is preliminary data.</text>
</comment>
<dbReference type="PANTHER" id="PTHR24221">
    <property type="entry name" value="ATP-BINDING CASSETTE SUB-FAMILY B"/>
    <property type="match status" value="1"/>
</dbReference>
<sequence length="589" mass="66100">MAVLKKLFAYAGNHKYLTMLSLFFSFISAILLLMPFVCIWKVVQVILDVYPNFSLAGDAAQYGWYALIFAVAGILVYVMSLLCSHLSAFRIASNIRKEAMHHVMKLPMGYLSKEGSGKIRKIIDESASSTETYLAHQLPDMVQLVTTVVAAVVCLFIFNWKFGVASLIPLALAFLNMSKMMGKDLEVSMKEYMDSLEGMSNEAVEYIRGIPIVKTFQQTVFSFERFYKSIKNYEKFALGYTDKMRMPMTGFTAFVNSIFMFLIGSMIILVLNGFNVSSLIPDFLFYVIFTPILAVATNKIMFASEDTMLAQDALDRIESITKREPVKYPQTSKQIKNYDIKFNNVSFTYPDTDVEVLHDINLNIKSGTTVAFVGKSGGGKSTLVSLIPRFYDVTKGSIEIGGVDVKDMTEKDLMDKISFVFQDNKLLKKSLYENIKMGFDVDKNDVLDALHKAQCDDIIAKFSTGLDTKIGTEGVYLSGGETQRMTLARAIVKNAPILLLDEATAYADSDNEYLMQKAILELSKNKTTIMIAHRLSTIVNVDCIYVVDDGKIVESGTHKELIANNGLYSEMWSQYRQSVDWKVGEFVCC</sequence>
<dbReference type="PROSITE" id="PS50893">
    <property type="entry name" value="ABC_TRANSPORTER_2"/>
    <property type="match status" value="1"/>
</dbReference>
<evidence type="ECO:0000259" key="6">
    <source>
        <dbReference type="PROSITE" id="PS50893"/>
    </source>
</evidence>
<reference evidence="8 9" key="1">
    <citation type="submission" date="2021-06" db="EMBL/GenBank/DDBJ databases">
        <authorList>
            <person name="Sun Q."/>
            <person name="Li D."/>
        </authorList>
    </citation>
    <scope>NUCLEOTIDE SEQUENCE [LARGE SCALE GENOMIC DNA]</scope>
    <source>
        <strain evidence="8 9">N19</strain>
    </source>
</reference>
<keyword evidence="8" id="KW-0547">Nucleotide-binding</keyword>
<dbReference type="GO" id="GO:0005524">
    <property type="term" value="F:ATP binding"/>
    <property type="evidence" value="ECO:0007669"/>
    <property type="project" value="UniProtKB-KW"/>
</dbReference>
<keyword evidence="9" id="KW-1185">Reference proteome</keyword>
<proteinExistence type="predicted"/>
<keyword evidence="2 5" id="KW-0812">Transmembrane</keyword>
<dbReference type="EMBL" id="JAHLOQ010000047">
    <property type="protein sequence ID" value="MBU5337300.1"/>
    <property type="molecule type" value="Genomic_DNA"/>
</dbReference>
<keyword evidence="4 5" id="KW-0472">Membrane</keyword>
<feature type="domain" description="ABC transporter" evidence="6">
    <location>
        <begin position="340"/>
        <end position="574"/>
    </location>
</feature>
<dbReference type="Pfam" id="PF00005">
    <property type="entry name" value="ABC_tran"/>
    <property type="match status" value="1"/>
</dbReference>
<dbReference type="InterPro" id="IPR011527">
    <property type="entry name" value="ABC1_TM_dom"/>
</dbReference>
<accession>A0ABS6DZM7</accession>
<evidence type="ECO:0000256" key="3">
    <source>
        <dbReference type="ARBA" id="ARBA00022989"/>
    </source>
</evidence>
<evidence type="ECO:0000256" key="1">
    <source>
        <dbReference type="ARBA" id="ARBA00004141"/>
    </source>
</evidence>
<dbReference type="RefSeq" id="WP_216571846.1">
    <property type="nucleotide sequence ID" value="NZ_JAHLOQ010000047.1"/>
</dbReference>
<dbReference type="InterPro" id="IPR003439">
    <property type="entry name" value="ABC_transporter-like_ATP-bd"/>
</dbReference>
<name>A0ABS6DZM7_9FIRM</name>
<feature type="transmembrane region" description="Helical" evidence="5">
    <location>
        <begin position="283"/>
        <end position="302"/>
    </location>
</feature>
<gene>
    <name evidence="8" type="ORF">KQI20_12690</name>
</gene>
<feature type="domain" description="ABC transmembrane type-1" evidence="7">
    <location>
        <begin position="20"/>
        <end position="273"/>
    </location>
</feature>
<dbReference type="InterPro" id="IPR003593">
    <property type="entry name" value="AAA+_ATPase"/>
</dbReference>
<evidence type="ECO:0000256" key="2">
    <source>
        <dbReference type="ARBA" id="ARBA00022692"/>
    </source>
</evidence>
<evidence type="ECO:0000313" key="8">
    <source>
        <dbReference type="EMBL" id="MBU5337300.1"/>
    </source>
</evidence>
<feature type="transmembrane region" description="Helical" evidence="5">
    <location>
        <begin position="20"/>
        <end position="42"/>
    </location>
</feature>
<dbReference type="CDD" id="cd07346">
    <property type="entry name" value="ABC_6TM_exporters"/>
    <property type="match status" value="1"/>
</dbReference>
<dbReference type="Proteomes" id="UP001196301">
    <property type="component" value="Unassembled WGS sequence"/>
</dbReference>
<evidence type="ECO:0000256" key="5">
    <source>
        <dbReference type="SAM" id="Phobius"/>
    </source>
</evidence>
<keyword evidence="8" id="KW-0067">ATP-binding</keyword>
<feature type="transmembrane region" description="Helical" evidence="5">
    <location>
        <begin position="62"/>
        <end position="83"/>
    </location>
</feature>
<dbReference type="PANTHER" id="PTHR24221:SF397">
    <property type="entry name" value="ABC TRANSPORTER, ATP-BINDING TRANSMEMBRANE PROTEIN"/>
    <property type="match status" value="1"/>
</dbReference>
<keyword evidence="3 5" id="KW-1133">Transmembrane helix</keyword>
<evidence type="ECO:0000259" key="7">
    <source>
        <dbReference type="PROSITE" id="PS50929"/>
    </source>
</evidence>
<dbReference type="Pfam" id="PF00664">
    <property type="entry name" value="ABC_membrane"/>
    <property type="match status" value="1"/>
</dbReference>
<comment type="subcellular location">
    <subcellularLocation>
        <location evidence="1">Membrane</location>
        <topology evidence="1">Multi-pass membrane protein</topology>
    </subcellularLocation>
</comment>
<dbReference type="PROSITE" id="PS50929">
    <property type="entry name" value="ABC_TM1F"/>
    <property type="match status" value="1"/>
</dbReference>